<proteinExistence type="predicted"/>
<comment type="caution">
    <text evidence="2">The sequence shown here is derived from an EMBL/GenBank/DDBJ whole genome shotgun (WGS) entry which is preliminary data.</text>
</comment>
<dbReference type="GO" id="GO:0046872">
    <property type="term" value="F:metal ion binding"/>
    <property type="evidence" value="ECO:0007669"/>
    <property type="project" value="UniProtKB-KW"/>
</dbReference>
<reference evidence="2 3" key="1">
    <citation type="submission" date="2018-03" db="EMBL/GenBank/DDBJ databases">
        <title>Candida pseudohaemulonii genome assembly and annotation.</title>
        <authorList>
            <person name="Munoz J.F."/>
            <person name="Gade L.G."/>
            <person name="Chow N.A."/>
            <person name="Litvintseva A.P."/>
            <person name="Loparev V.N."/>
            <person name="Cuomo C.A."/>
        </authorList>
    </citation>
    <scope>NUCLEOTIDE SEQUENCE [LARGE SCALE GENOMIC DNA]</scope>
    <source>
        <strain evidence="2 3">B12108</strain>
    </source>
</reference>
<evidence type="ECO:0000313" key="3">
    <source>
        <dbReference type="Proteomes" id="UP000241107"/>
    </source>
</evidence>
<dbReference type="VEuPathDB" id="FungiDB:C7M61_001034"/>
<sequence>MFVDNHCHLLMEHSRLAEQLADRLMPGLYCLMSTSFFDLDTVHELMLKSDKVVPYYGVHPWYSHLYRVGTESKEEHYNKVLQPPPPLELLEILPEPIDFSEYLGKIREYAGVCKERKRMFGIGELGLDKLFRVPTNGFYGNPAIKENVRLTNCKVTMDHQLHVYTEQLRLANELHVPVSLHCVKAHGAFFDSLAKSPDYNDIPAIILHSYTGSIEQARSWVKEYRKKPTKLLFSFSNYINATEQKIPTLHDVLDILDSLQILLETDMPLDRFFLLDKNQEYSEHAEGITAAVCDHKDWNPEEAGSLLYNNSIEIYSV</sequence>
<gene>
    <name evidence="2" type="ORF">C7M61_001034</name>
</gene>
<keyword evidence="3" id="KW-1185">Reference proteome</keyword>
<dbReference type="InterPro" id="IPR032466">
    <property type="entry name" value="Metal_Hydrolase"/>
</dbReference>
<feature type="binding site" evidence="1">
    <location>
        <position position="208"/>
    </location>
    <ligand>
        <name>a divalent metal cation</name>
        <dbReference type="ChEBI" id="CHEBI:60240"/>
        <label>2</label>
    </ligand>
</feature>
<dbReference type="RefSeq" id="XP_024716051.1">
    <property type="nucleotide sequence ID" value="XM_024856452.1"/>
</dbReference>
<dbReference type="Gene3D" id="3.20.20.140">
    <property type="entry name" value="Metal-dependent hydrolases"/>
    <property type="match status" value="1"/>
</dbReference>
<dbReference type="AlphaFoldDB" id="A0A2P7YZG1"/>
<name>A0A2P7YZG1_9ASCO</name>
<dbReference type="SUPFAM" id="SSF51556">
    <property type="entry name" value="Metallo-dependent hydrolases"/>
    <property type="match status" value="1"/>
</dbReference>
<feature type="binding site" evidence="1">
    <location>
        <position position="6"/>
    </location>
    <ligand>
        <name>a divalent metal cation</name>
        <dbReference type="ChEBI" id="CHEBI:60240"/>
        <label>1</label>
    </ligand>
</feature>
<feature type="binding site" evidence="1">
    <location>
        <position position="8"/>
    </location>
    <ligand>
        <name>a divalent metal cation</name>
        <dbReference type="ChEBI" id="CHEBI:60240"/>
        <label>1</label>
    </ligand>
</feature>
<dbReference type="GeneID" id="36564425"/>
<dbReference type="InterPro" id="IPR053044">
    <property type="entry name" value="Metallo-hydrolase/TatD-type"/>
</dbReference>
<dbReference type="Proteomes" id="UP000241107">
    <property type="component" value="Unassembled WGS sequence"/>
</dbReference>
<feature type="binding site" evidence="1">
    <location>
        <position position="124"/>
    </location>
    <ligand>
        <name>a divalent metal cation</name>
        <dbReference type="ChEBI" id="CHEBI:60240"/>
        <label>1</label>
    </ligand>
</feature>
<dbReference type="GO" id="GO:0016788">
    <property type="term" value="F:hydrolase activity, acting on ester bonds"/>
    <property type="evidence" value="ECO:0007669"/>
    <property type="project" value="InterPro"/>
</dbReference>
<dbReference type="OrthoDB" id="413993at2759"/>
<dbReference type="PANTHER" id="PTHR47345:SF1">
    <property type="entry name" value="CUT9-INTERACTING PROTEIN SCN1"/>
    <property type="match status" value="1"/>
</dbReference>
<evidence type="ECO:0000313" key="2">
    <source>
        <dbReference type="EMBL" id="PSK41352.1"/>
    </source>
</evidence>
<dbReference type="PIRSF" id="PIRSF005902">
    <property type="entry name" value="DNase_TatD"/>
    <property type="match status" value="1"/>
</dbReference>
<feature type="binding site" evidence="1">
    <location>
        <position position="181"/>
    </location>
    <ligand>
        <name>a divalent metal cation</name>
        <dbReference type="ChEBI" id="CHEBI:60240"/>
        <label>2</label>
    </ligand>
</feature>
<accession>A0A2P7YZG1</accession>
<protein>
    <submittedName>
        <fullName evidence="2">Uncharacterized protein</fullName>
    </submittedName>
</protein>
<organism evidence="2 3">
    <name type="scientific">Candidozyma pseudohaemuli</name>
    <dbReference type="NCBI Taxonomy" id="418784"/>
    <lineage>
        <taxon>Eukaryota</taxon>
        <taxon>Fungi</taxon>
        <taxon>Dikarya</taxon>
        <taxon>Ascomycota</taxon>
        <taxon>Saccharomycotina</taxon>
        <taxon>Pichiomycetes</taxon>
        <taxon>Metschnikowiaceae</taxon>
        <taxon>Candidozyma</taxon>
    </lineage>
</organism>
<dbReference type="PANTHER" id="PTHR47345">
    <property type="entry name" value="CUT9-INTERACTING PROTEIN SCN1"/>
    <property type="match status" value="1"/>
</dbReference>
<evidence type="ECO:0000256" key="1">
    <source>
        <dbReference type="PIRSR" id="PIRSR005902-1"/>
    </source>
</evidence>
<dbReference type="Pfam" id="PF01026">
    <property type="entry name" value="TatD_DNase"/>
    <property type="match status" value="1"/>
</dbReference>
<dbReference type="EMBL" id="PYFQ01000001">
    <property type="protein sequence ID" value="PSK41352.1"/>
    <property type="molecule type" value="Genomic_DNA"/>
</dbReference>
<dbReference type="InterPro" id="IPR001130">
    <property type="entry name" value="TatD-like"/>
</dbReference>
<keyword evidence="1" id="KW-0479">Metal-binding</keyword>
<feature type="binding site" evidence="1">
    <location>
        <position position="266"/>
    </location>
    <ligand>
        <name>a divalent metal cation</name>
        <dbReference type="ChEBI" id="CHEBI:60240"/>
        <label>1</label>
    </ligand>
</feature>